<evidence type="ECO:0000313" key="1">
    <source>
        <dbReference type="EMBL" id="STZ46383.1"/>
    </source>
</evidence>
<proteinExistence type="predicted"/>
<reference evidence="1 2" key="1">
    <citation type="submission" date="2018-06" db="EMBL/GenBank/DDBJ databases">
        <authorList>
            <consortium name="Pathogen Informatics"/>
            <person name="Doyle S."/>
        </authorList>
    </citation>
    <scope>NUCLEOTIDE SEQUENCE [LARGE SCALE GENOMIC DNA]</scope>
    <source>
        <strain evidence="1 2">NCTC10742</strain>
    </source>
</reference>
<accession>A0A378SUE6</accession>
<name>A0A378SUE6_9MYCO</name>
<dbReference type="Proteomes" id="UP000254291">
    <property type="component" value="Unassembled WGS sequence"/>
</dbReference>
<evidence type="ECO:0000313" key="2">
    <source>
        <dbReference type="Proteomes" id="UP000254291"/>
    </source>
</evidence>
<organism evidence="1 2">
    <name type="scientific">Mycolicibacterium gilvum</name>
    <dbReference type="NCBI Taxonomy" id="1804"/>
    <lineage>
        <taxon>Bacteria</taxon>
        <taxon>Bacillati</taxon>
        <taxon>Actinomycetota</taxon>
        <taxon>Actinomycetes</taxon>
        <taxon>Mycobacteriales</taxon>
        <taxon>Mycobacteriaceae</taxon>
        <taxon>Mycolicibacterium</taxon>
    </lineage>
</organism>
<protein>
    <submittedName>
        <fullName evidence="1">Uncharacterized protein</fullName>
    </submittedName>
</protein>
<gene>
    <name evidence="1" type="ORF">NCTC10742_05654</name>
</gene>
<dbReference type="AlphaFoldDB" id="A0A378SUE6"/>
<dbReference type="EMBL" id="UGQM01000001">
    <property type="protein sequence ID" value="STZ46383.1"/>
    <property type="molecule type" value="Genomic_DNA"/>
</dbReference>
<sequence length="62" mass="6426">MIALTPFGATHVEVEGSPEPHIVPAPVDAGASFIAVVRGRGVRITATALPSMTYTYSDFVPG</sequence>